<accession>A0ABW5B7E0</accession>
<dbReference type="SMART" id="SM00388">
    <property type="entry name" value="HisKA"/>
    <property type="match status" value="1"/>
</dbReference>
<dbReference type="InterPro" id="IPR011110">
    <property type="entry name" value="Reg_prop"/>
</dbReference>
<comment type="catalytic activity">
    <reaction evidence="1">
        <text>ATP + protein L-histidine = ADP + protein N-phospho-L-histidine.</text>
        <dbReference type="EC" id="2.7.13.3"/>
    </reaction>
</comment>
<dbReference type="InterPro" id="IPR013783">
    <property type="entry name" value="Ig-like_fold"/>
</dbReference>
<dbReference type="SUPFAM" id="SSF47384">
    <property type="entry name" value="Homodimeric domain of signal transducing histidine kinase"/>
    <property type="match status" value="1"/>
</dbReference>
<dbReference type="InterPro" id="IPR036097">
    <property type="entry name" value="HisK_dim/P_sf"/>
</dbReference>
<dbReference type="RefSeq" id="WP_380800319.1">
    <property type="nucleotide sequence ID" value="NZ_JBHUIV010000007.1"/>
</dbReference>
<dbReference type="EC" id="2.7.13.3" evidence="2"/>
<dbReference type="Gene3D" id="2.60.40.10">
    <property type="entry name" value="Immunoglobulins"/>
    <property type="match status" value="1"/>
</dbReference>
<dbReference type="InterPro" id="IPR005467">
    <property type="entry name" value="His_kinase_dom"/>
</dbReference>
<dbReference type="InterPro" id="IPR015943">
    <property type="entry name" value="WD40/YVTN_repeat-like_dom_sf"/>
</dbReference>
<comment type="caution">
    <text evidence="6">The sequence shown here is derived from an EMBL/GenBank/DDBJ whole genome shotgun (WGS) entry which is preliminary data.</text>
</comment>
<dbReference type="SUPFAM" id="SSF55874">
    <property type="entry name" value="ATPase domain of HSP90 chaperone/DNA topoisomerase II/histidine kinase"/>
    <property type="match status" value="1"/>
</dbReference>
<keyword evidence="4" id="KW-0812">Transmembrane</keyword>
<dbReference type="Proteomes" id="UP001597414">
    <property type="component" value="Unassembled WGS sequence"/>
</dbReference>
<dbReference type="InterPro" id="IPR003594">
    <property type="entry name" value="HATPase_dom"/>
</dbReference>
<dbReference type="Gene3D" id="2.130.10.10">
    <property type="entry name" value="YVTN repeat-like/Quinoprotein amine dehydrogenase"/>
    <property type="match status" value="3"/>
</dbReference>
<name>A0ABW5B7E0_9BACT</name>
<reference evidence="7" key="1">
    <citation type="journal article" date="2019" name="Int. J. Syst. Evol. Microbiol.">
        <title>The Global Catalogue of Microorganisms (GCM) 10K type strain sequencing project: providing services to taxonomists for standard genome sequencing and annotation.</title>
        <authorList>
            <consortium name="The Broad Institute Genomics Platform"/>
            <consortium name="The Broad Institute Genome Sequencing Center for Infectious Disease"/>
            <person name="Wu L."/>
            <person name="Ma J."/>
        </authorList>
    </citation>
    <scope>NUCLEOTIDE SEQUENCE [LARGE SCALE GENOMIC DNA]</scope>
    <source>
        <strain evidence="7">KCTC 19812</strain>
    </source>
</reference>
<gene>
    <name evidence="6" type="ORF">ACFSKV_03185</name>
</gene>
<dbReference type="InterPro" id="IPR003661">
    <property type="entry name" value="HisK_dim/P_dom"/>
</dbReference>
<dbReference type="Pfam" id="PF02518">
    <property type="entry name" value="HATPase_c"/>
    <property type="match status" value="1"/>
</dbReference>
<dbReference type="PANTHER" id="PTHR43547">
    <property type="entry name" value="TWO-COMPONENT HISTIDINE KINASE"/>
    <property type="match status" value="1"/>
</dbReference>
<evidence type="ECO:0000256" key="2">
    <source>
        <dbReference type="ARBA" id="ARBA00012438"/>
    </source>
</evidence>
<keyword evidence="7" id="KW-1185">Reference proteome</keyword>
<keyword evidence="4" id="KW-1133">Transmembrane helix</keyword>
<protein>
    <recommendedName>
        <fullName evidence="2">histidine kinase</fullName>
        <ecNumber evidence="2">2.7.13.3</ecNumber>
    </recommendedName>
</protein>
<dbReference type="PRINTS" id="PR00344">
    <property type="entry name" value="BCTRLSENSOR"/>
</dbReference>
<evidence type="ECO:0000259" key="5">
    <source>
        <dbReference type="PROSITE" id="PS50109"/>
    </source>
</evidence>
<dbReference type="InterPro" id="IPR036890">
    <property type="entry name" value="HATPase_C_sf"/>
</dbReference>
<keyword evidence="3" id="KW-0597">Phosphoprotein</keyword>
<dbReference type="InterPro" id="IPR011123">
    <property type="entry name" value="Y_Y_Y"/>
</dbReference>
<proteinExistence type="predicted"/>
<evidence type="ECO:0000256" key="1">
    <source>
        <dbReference type="ARBA" id="ARBA00000085"/>
    </source>
</evidence>
<dbReference type="Gene3D" id="3.30.565.10">
    <property type="entry name" value="Histidine kinase-like ATPase, C-terminal domain"/>
    <property type="match status" value="1"/>
</dbReference>
<feature type="transmembrane region" description="Helical" evidence="4">
    <location>
        <begin position="961"/>
        <end position="978"/>
    </location>
</feature>
<sequence length="1292" mass="145181">MKEKKSRSRKKILNLLFWISAFLINQKGWSQELEPIVISVSDGLASTTVQNIFQDRYGLLWISTVNGLQVYDGVKFQTFKNVPGNPNSLIHNDVRNVLEDGTGDIWIATNGGISKFDRKTRQFQNYRIGDQLNRSVIGEEFSELLLDSEQTLWATSFSMGIVRFNPEKDKWEPVPMASGDPIIVGALALAEDKNGGIWSGANSQGLIYKPKGENAFCSIPKNLLGEMDFSMQENLITSLFVDHSNTLWINSRNGVFKFNPETGFFKTLERYNDRLLDNITLHDKIVEDQKGNIWIANNIHGILKFSGISDHFEKVRIKGSPAVITLTFDRDGIFLFGTYNAGLLKFDPEKTSFSTFLNNPEDSNSISPNGVFGLMASKTNPGIIYIGTRGEGLNILDSKTQVIEKIRINSQHGIFGAWASIRGISESADGSLWLGTWGDGLVHLDQNRKEIQRYTFDHFLENNIKVNRIRVLKMDQENNLFVGTDLGLFKMNLKSGETKNILDHKSKTYPSEILKQLNSWLESDQKVASIEKVGNFQNLSQQLKIETEGNYLAVMVGEGLNESTLSDLGWIENANGDTLTHYSKSFNNSFYAGGNEKNRIYIEPLQLSSGNYTLKYVSDDSHSYNSWNEAQPTLTDLYGIALIKINNINQFEQIKTLLKSVQNQPAIGGSSIYDLEIFDNFLWVANNSGLDRINLSSGEILNFDHLIKDKNYPELTIWELFLDKNQNLWLCTEQGLIKINQKNNQGIRYTDQDGLPTNFIETILEGEDGNLWIATQSGISQMVNNESLGISTFINYYASDGLGGDSFISLAADKGSDGALYFGGAHGLTVISGSQKESKAPEILITDLLISNRSVFSMDTRSLLENPLFDTESITLSHDQNNLAFEYAAIHFADPQKNQYAHMLKGYDLDWNYDNRNFASYTNLEPGKYQFLIRASNAYGVWTEKPKGLEIIILPPWWQTSWAYLGYSFIFVLAIIAIDRQMRQRLLAKERERNREKELAHAKEIEKAYSELKSAQAQLIQSEKMASLGELTAGIAHEIQNPLNFVNNFSEVSAELVEEIQDSRLKTQDLRPKTEEDEIEDEILEDIRQNLEKIQHHGKRADAIVKGMLEHSRKSTGEKVPTDINALSEEYLRLSYHGMRAKDKSFDCNYQTDFDPNLPKVNIIPQDIGRVLLNIINNAFQACSQADLPSPDSYRGVSDDKKNLEGLHPLVTVSTKNLGDKIEISVKDNGPGIPDAIKDKIFQPFFTTKPTGQGTGLGLSLAYDIVKAHGGEIRVESISGEGTTFVIQLPIA</sequence>
<feature type="domain" description="Histidine kinase" evidence="5">
    <location>
        <begin position="1034"/>
        <end position="1292"/>
    </location>
</feature>
<dbReference type="SUPFAM" id="SSF63829">
    <property type="entry name" value="Calcium-dependent phosphotriesterase"/>
    <property type="match status" value="3"/>
</dbReference>
<dbReference type="Gene3D" id="1.10.287.130">
    <property type="match status" value="1"/>
</dbReference>
<evidence type="ECO:0000313" key="6">
    <source>
        <dbReference type="EMBL" id="MFD2200555.1"/>
    </source>
</evidence>
<evidence type="ECO:0000256" key="3">
    <source>
        <dbReference type="ARBA" id="ARBA00022553"/>
    </source>
</evidence>
<dbReference type="InterPro" id="IPR004358">
    <property type="entry name" value="Sig_transdc_His_kin-like_C"/>
</dbReference>
<evidence type="ECO:0000313" key="7">
    <source>
        <dbReference type="Proteomes" id="UP001597414"/>
    </source>
</evidence>
<keyword evidence="4" id="KW-0472">Membrane</keyword>
<dbReference type="Pfam" id="PF07495">
    <property type="entry name" value="Y_Y_Y"/>
    <property type="match status" value="1"/>
</dbReference>
<organism evidence="6 7">
    <name type="scientific">Shivajiella indica</name>
    <dbReference type="NCBI Taxonomy" id="872115"/>
    <lineage>
        <taxon>Bacteria</taxon>
        <taxon>Pseudomonadati</taxon>
        <taxon>Bacteroidota</taxon>
        <taxon>Cytophagia</taxon>
        <taxon>Cytophagales</taxon>
        <taxon>Cyclobacteriaceae</taxon>
        <taxon>Shivajiella</taxon>
    </lineage>
</organism>
<dbReference type="CDD" id="cd00082">
    <property type="entry name" value="HisKA"/>
    <property type="match status" value="1"/>
</dbReference>
<dbReference type="SMART" id="SM00387">
    <property type="entry name" value="HATPase_c"/>
    <property type="match status" value="1"/>
</dbReference>
<dbReference type="PROSITE" id="PS50109">
    <property type="entry name" value="HIS_KIN"/>
    <property type="match status" value="1"/>
</dbReference>
<dbReference type="Pfam" id="PF07494">
    <property type="entry name" value="Reg_prop"/>
    <property type="match status" value="3"/>
</dbReference>
<evidence type="ECO:0000256" key="4">
    <source>
        <dbReference type="SAM" id="Phobius"/>
    </source>
</evidence>
<dbReference type="EMBL" id="JBHUIV010000007">
    <property type="protein sequence ID" value="MFD2200555.1"/>
    <property type="molecule type" value="Genomic_DNA"/>
</dbReference>
<dbReference type="PANTHER" id="PTHR43547:SF2">
    <property type="entry name" value="HYBRID SIGNAL TRANSDUCTION HISTIDINE KINASE C"/>
    <property type="match status" value="1"/>
</dbReference>